<evidence type="ECO:0000313" key="1">
    <source>
        <dbReference type="EMBL" id="KAF2600801.1"/>
    </source>
</evidence>
<accession>A0A8S9L3W9</accession>
<proteinExistence type="predicted"/>
<gene>
    <name evidence="1" type="ORF">F2Q68_00008999</name>
</gene>
<dbReference type="EMBL" id="QGKW02000717">
    <property type="protein sequence ID" value="KAF2600801.1"/>
    <property type="molecule type" value="Genomic_DNA"/>
</dbReference>
<evidence type="ECO:0000313" key="2">
    <source>
        <dbReference type="Proteomes" id="UP000712281"/>
    </source>
</evidence>
<name>A0A8S9L3W9_BRACR</name>
<reference evidence="1" key="1">
    <citation type="submission" date="2019-12" db="EMBL/GenBank/DDBJ databases">
        <title>Genome sequencing and annotation of Brassica cretica.</title>
        <authorList>
            <person name="Studholme D.J."/>
            <person name="Sarris P.F."/>
        </authorList>
    </citation>
    <scope>NUCLEOTIDE SEQUENCE</scope>
    <source>
        <strain evidence="1">PFS-001/15</strain>
        <tissue evidence="1">Leaf</tissue>
    </source>
</reference>
<dbReference type="AlphaFoldDB" id="A0A8S9L3W9"/>
<sequence>MELGETDHTGMETDAVLELAEEFQNLTDGEGKDMGQVEATEAAEGDIISDNA</sequence>
<dbReference type="Proteomes" id="UP000712281">
    <property type="component" value="Unassembled WGS sequence"/>
</dbReference>
<organism evidence="1 2">
    <name type="scientific">Brassica cretica</name>
    <name type="common">Mustard</name>
    <dbReference type="NCBI Taxonomy" id="69181"/>
    <lineage>
        <taxon>Eukaryota</taxon>
        <taxon>Viridiplantae</taxon>
        <taxon>Streptophyta</taxon>
        <taxon>Embryophyta</taxon>
        <taxon>Tracheophyta</taxon>
        <taxon>Spermatophyta</taxon>
        <taxon>Magnoliopsida</taxon>
        <taxon>eudicotyledons</taxon>
        <taxon>Gunneridae</taxon>
        <taxon>Pentapetalae</taxon>
        <taxon>rosids</taxon>
        <taxon>malvids</taxon>
        <taxon>Brassicales</taxon>
        <taxon>Brassicaceae</taxon>
        <taxon>Brassiceae</taxon>
        <taxon>Brassica</taxon>
    </lineage>
</organism>
<protein>
    <submittedName>
        <fullName evidence="1">Uncharacterized protein</fullName>
    </submittedName>
</protein>
<comment type="caution">
    <text evidence="1">The sequence shown here is derived from an EMBL/GenBank/DDBJ whole genome shotgun (WGS) entry which is preliminary data.</text>
</comment>